<feature type="chain" id="PRO_5042910780" description="Secreted protein" evidence="1">
    <location>
        <begin position="19"/>
        <end position="141"/>
    </location>
</feature>
<dbReference type="EMBL" id="JARKHS020010302">
    <property type="protein sequence ID" value="KAK8778918.1"/>
    <property type="molecule type" value="Genomic_DNA"/>
</dbReference>
<accession>A0AAQ4EWH3</accession>
<evidence type="ECO:0008006" key="4">
    <source>
        <dbReference type="Google" id="ProtNLM"/>
    </source>
</evidence>
<gene>
    <name evidence="2" type="ORF">V5799_019740</name>
</gene>
<keyword evidence="1" id="KW-0732">Signal</keyword>
<dbReference type="AlphaFoldDB" id="A0AAQ4EWH3"/>
<reference evidence="2 3" key="1">
    <citation type="journal article" date="2023" name="Arcadia Sci">
        <title>De novo assembly of a long-read Amblyomma americanum tick genome.</title>
        <authorList>
            <person name="Chou S."/>
            <person name="Poskanzer K.E."/>
            <person name="Rollins M."/>
            <person name="Thuy-Boun P.S."/>
        </authorList>
    </citation>
    <scope>NUCLEOTIDE SEQUENCE [LARGE SCALE GENOMIC DNA]</scope>
    <source>
        <strain evidence="2">F_SG_1</strain>
        <tissue evidence="2">Salivary glands</tissue>
    </source>
</reference>
<proteinExistence type="predicted"/>
<name>A0AAQ4EWH3_AMBAM</name>
<organism evidence="2 3">
    <name type="scientific">Amblyomma americanum</name>
    <name type="common">Lone star tick</name>
    <dbReference type="NCBI Taxonomy" id="6943"/>
    <lineage>
        <taxon>Eukaryota</taxon>
        <taxon>Metazoa</taxon>
        <taxon>Ecdysozoa</taxon>
        <taxon>Arthropoda</taxon>
        <taxon>Chelicerata</taxon>
        <taxon>Arachnida</taxon>
        <taxon>Acari</taxon>
        <taxon>Parasitiformes</taxon>
        <taxon>Ixodida</taxon>
        <taxon>Ixodoidea</taxon>
        <taxon>Ixodidae</taxon>
        <taxon>Amblyomminae</taxon>
        <taxon>Amblyomma</taxon>
    </lineage>
</organism>
<evidence type="ECO:0000313" key="3">
    <source>
        <dbReference type="Proteomes" id="UP001321473"/>
    </source>
</evidence>
<protein>
    <recommendedName>
        <fullName evidence="4">Secreted protein</fullName>
    </recommendedName>
</protein>
<evidence type="ECO:0000313" key="2">
    <source>
        <dbReference type="EMBL" id="KAK8778918.1"/>
    </source>
</evidence>
<keyword evidence="3" id="KW-1185">Reference proteome</keyword>
<comment type="caution">
    <text evidence="2">The sequence shown here is derived from an EMBL/GenBank/DDBJ whole genome shotgun (WGS) entry which is preliminary data.</text>
</comment>
<sequence>MNLLLLLIAMSGVYKSTSDQNQDVDAMYDTHKYEELTKDDFADIELSVKRHEAGLKELALTLAISEHSLAPLTFKELPGNFDVSGNLTYFVPQPPSKLAFFSHTRLSSAAEERRRWESKGISLTSALRWTPARPPCRVHFW</sequence>
<feature type="signal peptide" evidence="1">
    <location>
        <begin position="1"/>
        <end position="18"/>
    </location>
</feature>
<evidence type="ECO:0000256" key="1">
    <source>
        <dbReference type="SAM" id="SignalP"/>
    </source>
</evidence>
<dbReference type="Proteomes" id="UP001321473">
    <property type="component" value="Unassembled WGS sequence"/>
</dbReference>